<accession>A0A976M5B0</accession>
<evidence type="ECO:0000313" key="2">
    <source>
        <dbReference type="EMBL" id="UKJ88737.1"/>
    </source>
</evidence>
<dbReference type="InterPro" id="IPR043127">
    <property type="entry name" value="Sec-1-like_dom3a"/>
</dbReference>
<dbReference type="Gene3D" id="3.40.50.1910">
    <property type="match status" value="1"/>
</dbReference>
<dbReference type="InterPro" id="IPR043154">
    <property type="entry name" value="Sec-1-like_dom1"/>
</dbReference>
<sequence>MDGKNPYEFESLVTLMRMNFASIVEKVKGMKVLILDSETSKIISLVYTHSYLLENEVLLTLNIDDATIFNPDPNVTVDSNLKYLKGVYIVSPNMESLNKISSELKNPHFKEYYVYFTNKVKEDMLELMAKSDTLELVKGVYEYFVDFYVLDEFLFTLNIAKLQSLYKEDVNMMLDFSVSKMVNSLFSVCCMLNQIPTVVYRRNNPILQTIANKLQADFNNNNLNLQSIIQSYNNYNSKNPMAEHSGCVLLILDRREDCITPLMNQWTYRAMIHEMLKINNNKVMLDDTEYILGNNDDFYGKHLFDEFADVESDLNVLINENKPTNSDIYKILESLPEQSKTLNDTTRHVKVLHELSKHIQKNKLLDSGILEQDIATNRRNIINELAEFLNDKTAPTYEKLRVALIFCLKNPGDTNKVNRVKDYLKMNRLDQHVALVDLCVKLARFRPVSKTNQDFTLSSLKDKLNKVSLESQSPYLQYKSQLHSTCYNLIKGKLDAELYATMPSAYDLGYTLKHKPASAIVFIVGGATYSEARDCNIVSRATGIPIILGGSYIHNSRSFMADFLNHEATDF</sequence>
<dbReference type="SUPFAM" id="SSF56815">
    <property type="entry name" value="Sec1/munc18-like (SM) proteins"/>
    <property type="match status" value="1"/>
</dbReference>
<reference evidence="2" key="1">
    <citation type="submission" date="2022-07" db="EMBL/GenBank/DDBJ databases">
        <title>Evaluation of T. orientalis genome assembly methods using nanopore sequencing and analysis of variation between genomes.</title>
        <authorList>
            <person name="Yam J."/>
            <person name="Micallef M.L."/>
            <person name="Liu M."/>
            <person name="Djordjevic S.P."/>
            <person name="Bogema D.R."/>
            <person name="Jenkins C."/>
        </authorList>
    </citation>
    <scope>NUCLEOTIDE SEQUENCE</scope>
    <source>
        <strain evidence="2">Fish Creek</strain>
    </source>
</reference>
<dbReference type="PANTHER" id="PTHR11679">
    <property type="entry name" value="VESICLE PROTEIN SORTING-ASSOCIATED"/>
    <property type="match status" value="1"/>
</dbReference>
<comment type="similarity">
    <text evidence="1">Belongs to the STXBP/unc-18/SEC1 family.</text>
</comment>
<proteinExistence type="inferred from homology"/>
<dbReference type="InterPro" id="IPR027482">
    <property type="entry name" value="Sec1-like_dom2"/>
</dbReference>
<dbReference type="Gene3D" id="3.90.830.10">
    <property type="entry name" value="Syntaxin Binding Protein 1, Chain A, domain 2"/>
    <property type="match status" value="1"/>
</dbReference>
<gene>
    <name evidence="2" type="ORF">MACJ_001982</name>
</gene>
<dbReference type="GO" id="GO:0016192">
    <property type="term" value="P:vesicle-mediated transport"/>
    <property type="evidence" value="ECO:0007669"/>
    <property type="project" value="InterPro"/>
</dbReference>
<dbReference type="InterPro" id="IPR001619">
    <property type="entry name" value="Sec1-like"/>
</dbReference>
<protein>
    <recommendedName>
        <fullName evidence="4">Vacuolar protein sorting-associated protein 45</fullName>
    </recommendedName>
</protein>
<organism evidence="2 3">
    <name type="scientific">Theileria orientalis</name>
    <dbReference type="NCBI Taxonomy" id="68886"/>
    <lineage>
        <taxon>Eukaryota</taxon>
        <taxon>Sar</taxon>
        <taxon>Alveolata</taxon>
        <taxon>Apicomplexa</taxon>
        <taxon>Aconoidasida</taxon>
        <taxon>Piroplasmida</taxon>
        <taxon>Theileriidae</taxon>
        <taxon>Theileria</taxon>
    </lineage>
</organism>
<dbReference type="InterPro" id="IPR036045">
    <property type="entry name" value="Sec1-like_sf"/>
</dbReference>
<dbReference type="OrthoDB" id="10266265at2759"/>
<dbReference type="Pfam" id="PF00995">
    <property type="entry name" value="Sec1"/>
    <property type="match status" value="1"/>
</dbReference>
<evidence type="ECO:0000313" key="3">
    <source>
        <dbReference type="Proteomes" id="UP000244803"/>
    </source>
</evidence>
<dbReference type="PIRSF" id="PIRSF005715">
    <property type="entry name" value="VPS45_Sec1"/>
    <property type="match status" value="1"/>
</dbReference>
<dbReference type="Proteomes" id="UP000244803">
    <property type="component" value="Chromosome 3"/>
</dbReference>
<dbReference type="Gene3D" id="3.40.50.2060">
    <property type="match status" value="1"/>
</dbReference>
<dbReference type="AlphaFoldDB" id="A0A976M5B0"/>
<evidence type="ECO:0000256" key="1">
    <source>
        <dbReference type="ARBA" id="ARBA00009884"/>
    </source>
</evidence>
<evidence type="ECO:0008006" key="4">
    <source>
        <dbReference type="Google" id="ProtNLM"/>
    </source>
</evidence>
<dbReference type="EMBL" id="CP056066">
    <property type="protein sequence ID" value="UKJ88737.1"/>
    <property type="molecule type" value="Genomic_DNA"/>
</dbReference>
<dbReference type="Gene3D" id="1.25.40.60">
    <property type="match status" value="1"/>
</dbReference>
<name>A0A976M5B0_THEOR</name>